<dbReference type="SMART" id="SM00332">
    <property type="entry name" value="PP2Cc"/>
    <property type="match status" value="1"/>
</dbReference>
<protein>
    <submittedName>
        <fullName evidence="2">Protein phosphatase 2C domain-containing protein</fullName>
    </submittedName>
</protein>
<evidence type="ECO:0000313" key="2">
    <source>
        <dbReference type="EMBL" id="GAA5164889.1"/>
    </source>
</evidence>
<dbReference type="CDD" id="cd00143">
    <property type="entry name" value="PP2Cc"/>
    <property type="match status" value="1"/>
</dbReference>
<comment type="caution">
    <text evidence="2">The sequence shown here is derived from an EMBL/GenBank/DDBJ whole genome shotgun (WGS) entry which is preliminary data.</text>
</comment>
<proteinExistence type="predicted"/>
<gene>
    <name evidence="2" type="ORF">GCM10025770_19540</name>
</gene>
<dbReference type="Proteomes" id="UP001500547">
    <property type="component" value="Unassembled WGS sequence"/>
</dbReference>
<dbReference type="Gene3D" id="3.60.40.10">
    <property type="entry name" value="PPM-type phosphatase domain"/>
    <property type="match status" value="1"/>
</dbReference>
<accession>A0ABP9QP91</accession>
<sequence>MLAIDSAEQSNTGGRTRNEDFCGSWQNAQVACWCLSDGAGGHGSGDVASRLVVRYVLESFAAQPVVSAERIVELLEGAHAALMDAKSVEGADNMHATCSILLINRTESLVSWGHVGDSRIYLFRNGQLAFQTRDHSLVQTMIDAGYGDTAMIRTHPQRSLLTSAIGNSGELQVSVSGAPAPLAVGDVFLMCTDGWWEYVEEGLMQSALSESVNLQDWLTRMATVVMQTAEKGHDNFTGVAIAVRDDEDSPTTVMLPPGA</sequence>
<reference evidence="3" key="1">
    <citation type="journal article" date="2019" name="Int. J. Syst. Evol. Microbiol.">
        <title>The Global Catalogue of Microorganisms (GCM) 10K type strain sequencing project: providing services to taxonomists for standard genome sequencing and annotation.</title>
        <authorList>
            <consortium name="The Broad Institute Genomics Platform"/>
            <consortium name="The Broad Institute Genome Sequencing Center for Infectious Disease"/>
            <person name="Wu L."/>
            <person name="Ma J."/>
        </authorList>
    </citation>
    <scope>NUCLEOTIDE SEQUENCE [LARGE SCALE GENOMIC DNA]</scope>
    <source>
        <strain evidence="3">JCM 18715</strain>
    </source>
</reference>
<dbReference type="SUPFAM" id="SSF81606">
    <property type="entry name" value="PP2C-like"/>
    <property type="match status" value="1"/>
</dbReference>
<dbReference type="SMART" id="SM00331">
    <property type="entry name" value="PP2C_SIG"/>
    <property type="match status" value="1"/>
</dbReference>
<dbReference type="Pfam" id="PF13672">
    <property type="entry name" value="PP2C_2"/>
    <property type="match status" value="1"/>
</dbReference>
<organism evidence="2 3">
    <name type="scientific">Viridibacterium curvum</name>
    <dbReference type="NCBI Taxonomy" id="1101404"/>
    <lineage>
        <taxon>Bacteria</taxon>
        <taxon>Pseudomonadati</taxon>
        <taxon>Pseudomonadota</taxon>
        <taxon>Betaproteobacteria</taxon>
        <taxon>Rhodocyclales</taxon>
        <taxon>Rhodocyclaceae</taxon>
        <taxon>Viridibacterium</taxon>
    </lineage>
</organism>
<dbReference type="InterPro" id="IPR036457">
    <property type="entry name" value="PPM-type-like_dom_sf"/>
</dbReference>
<keyword evidence="3" id="KW-1185">Reference proteome</keyword>
<feature type="domain" description="PPM-type phosphatase" evidence="1">
    <location>
        <begin position="3"/>
        <end position="243"/>
    </location>
</feature>
<evidence type="ECO:0000313" key="3">
    <source>
        <dbReference type="Proteomes" id="UP001500547"/>
    </source>
</evidence>
<dbReference type="InterPro" id="IPR001932">
    <property type="entry name" value="PPM-type_phosphatase-like_dom"/>
</dbReference>
<dbReference type="EMBL" id="BAABLD010000008">
    <property type="protein sequence ID" value="GAA5164889.1"/>
    <property type="molecule type" value="Genomic_DNA"/>
</dbReference>
<name>A0ABP9QP91_9RHOO</name>
<dbReference type="RefSeq" id="WP_345532741.1">
    <property type="nucleotide sequence ID" value="NZ_BAABLD010000008.1"/>
</dbReference>
<dbReference type="PROSITE" id="PS51746">
    <property type="entry name" value="PPM_2"/>
    <property type="match status" value="1"/>
</dbReference>
<evidence type="ECO:0000259" key="1">
    <source>
        <dbReference type="PROSITE" id="PS51746"/>
    </source>
</evidence>